<evidence type="ECO:0000313" key="3">
    <source>
        <dbReference type="Proteomes" id="UP000017842"/>
    </source>
</evidence>
<dbReference type="NCBIfam" id="TIGR02646">
    <property type="entry name" value="retron system putative HNH endonuclease"/>
    <property type="match status" value="1"/>
</dbReference>
<accession>V5BH37</accession>
<dbReference type="STRING" id="1116472.MGMO_173c00080"/>
<reference evidence="2 3" key="1">
    <citation type="journal article" date="2013" name="Genome Announc.">
        <title>Draft Genome Sequence of the Methanotrophic Gammaproteobacterium Methyloglobulus morosus DSM 22980 Strain KoM1.</title>
        <authorList>
            <person name="Poehlein A."/>
            <person name="Deutzmann J.S."/>
            <person name="Daniel R."/>
            <person name="Simeonova D.D."/>
        </authorList>
    </citation>
    <scope>NUCLEOTIDE SEQUENCE [LARGE SCALE GENOMIC DNA]</scope>
    <source>
        <strain evidence="2 3">KoM1</strain>
    </source>
</reference>
<evidence type="ECO:0000313" key="2">
    <source>
        <dbReference type="EMBL" id="ESS67029.1"/>
    </source>
</evidence>
<comment type="caution">
    <text evidence="2">The sequence shown here is derived from an EMBL/GenBank/DDBJ whole genome shotgun (WGS) entry which is preliminary data.</text>
</comment>
<feature type="coiled-coil region" evidence="1">
    <location>
        <begin position="182"/>
        <end position="209"/>
    </location>
</feature>
<name>V5BH37_9GAMM</name>
<gene>
    <name evidence="2" type="ORF">MGMO_173c00080</name>
</gene>
<evidence type="ECO:0008006" key="4">
    <source>
        <dbReference type="Google" id="ProtNLM"/>
    </source>
</evidence>
<dbReference type="PATRIC" id="fig|1116472.3.peg.3868"/>
<dbReference type="eggNOG" id="COG1403">
    <property type="taxonomic scope" value="Bacteria"/>
</dbReference>
<sequence length="261" mass="29831">MKTCLKGKIPNLLTQYQSNNPDANWEQFKNECQQGYRDVQSQLRQDQGNLCCYCEIETRQAFGIGKDDFRVEHFHPKSDIVKSGASRNWGLDWRNMLGCCHGGSERYVTDAQERYISINAQRHSDTLKGEFILDDEILNPLTIPPFPILFKANRRDGSFSVLEDNCRNADVSIDKANGCLAADKLNLNSEKLKELRKKAMDALNEQIQEEVSRGLSIEQAMSNVTKAQLRKNAQQYWPAFFTTIRSYLGAENFLQSIQYSG</sequence>
<organism evidence="2 3">
    <name type="scientific">Methyloglobulus morosus KoM1</name>
    <dbReference type="NCBI Taxonomy" id="1116472"/>
    <lineage>
        <taxon>Bacteria</taxon>
        <taxon>Pseudomonadati</taxon>
        <taxon>Pseudomonadota</taxon>
        <taxon>Gammaproteobacteria</taxon>
        <taxon>Methylococcales</taxon>
        <taxon>Methylococcaceae</taxon>
        <taxon>Methyloglobulus</taxon>
    </lineage>
</organism>
<dbReference type="EMBL" id="AYLO01000158">
    <property type="protein sequence ID" value="ESS67029.1"/>
    <property type="molecule type" value="Genomic_DNA"/>
</dbReference>
<protein>
    <recommendedName>
        <fullName evidence="4">TIGR02646 family protein</fullName>
    </recommendedName>
</protein>
<evidence type="ECO:0000256" key="1">
    <source>
        <dbReference type="SAM" id="Coils"/>
    </source>
</evidence>
<dbReference type="InterPro" id="IPR013467">
    <property type="entry name" value="HNH78-like"/>
</dbReference>
<dbReference type="Proteomes" id="UP000017842">
    <property type="component" value="Unassembled WGS sequence"/>
</dbReference>
<proteinExistence type="predicted"/>
<keyword evidence="3" id="KW-1185">Reference proteome</keyword>
<keyword evidence="1" id="KW-0175">Coiled coil</keyword>
<dbReference type="OrthoDB" id="6975485at2"/>
<dbReference type="RefSeq" id="WP_023496469.1">
    <property type="nucleotide sequence ID" value="NZ_AYLO01000158.1"/>
</dbReference>
<dbReference type="AlphaFoldDB" id="V5BH37"/>